<dbReference type="Proteomes" id="UP000031938">
    <property type="component" value="Unassembled WGS sequence"/>
</dbReference>
<evidence type="ECO:0000313" key="2">
    <source>
        <dbReference type="Proteomes" id="UP000031938"/>
    </source>
</evidence>
<keyword evidence="2" id="KW-1185">Reference proteome</keyword>
<comment type="caution">
    <text evidence="1">The sequence shown here is derived from an EMBL/GenBank/DDBJ whole genome shotgun (WGS) entry which is preliminary data.</text>
</comment>
<evidence type="ECO:0000313" key="1">
    <source>
        <dbReference type="EMBL" id="KIL48231.1"/>
    </source>
</evidence>
<proteinExistence type="predicted"/>
<dbReference type="RefSeq" id="WP_052474700.1">
    <property type="nucleotide sequence ID" value="NZ_JXRP01000013.1"/>
</dbReference>
<organism evidence="1 2">
    <name type="scientific">Jeotgalibacillus soli</name>
    <dbReference type="NCBI Taxonomy" id="889306"/>
    <lineage>
        <taxon>Bacteria</taxon>
        <taxon>Bacillati</taxon>
        <taxon>Bacillota</taxon>
        <taxon>Bacilli</taxon>
        <taxon>Bacillales</taxon>
        <taxon>Caryophanaceae</taxon>
        <taxon>Jeotgalibacillus</taxon>
    </lineage>
</organism>
<sequence length="390" mass="45975">MSFFSSLQKTAQFPFHIFHLSSNRFAKCFYELKAFSQREINEEMIREWKDELKILSGSKPVNSMLPEEQELVRVIKNKTEKENINNVTRTEAYVSFYRNHPEIHWAMLAHLVSRNGGWNMTDLKGSLLTNILSAKVKSDFFMFLESANAFIFHDAYPQLLLYERSKTDQRNYFHLLQYFDVSIFMKPVWDSFLQEQDSQLLTISLIINEQQYIEKRLVQDDYFITNVFNSVFFEGQEMFHFTNVMFPYRSSAEKVGLIGLNVSHFAPVEKRIELGKRLYAMLFELPSVFRDVMRFVDAVPHTGSRADYWPHVFTAEKSGSQIYSPYLAEAWDTVNHTFIENIDWYNDENVFLHFSRVKRPKKFEITLEYYKSIGKIQAGASVLEKGKNLI</sequence>
<gene>
    <name evidence="1" type="ORF">KP78_16780</name>
</gene>
<dbReference type="Pfam" id="PF10720">
    <property type="entry name" value="DUF2515"/>
    <property type="match status" value="1"/>
</dbReference>
<evidence type="ECO:0008006" key="3">
    <source>
        <dbReference type="Google" id="ProtNLM"/>
    </source>
</evidence>
<dbReference type="EMBL" id="JXRP01000013">
    <property type="protein sequence ID" value="KIL48231.1"/>
    <property type="molecule type" value="Genomic_DNA"/>
</dbReference>
<accession>A0A0C2VUX4</accession>
<dbReference type="AlphaFoldDB" id="A0A0C2VUX4"/>
<dbReference type="STRING" id="889306.KP78_16780"/>
<reference evidence="1 2" key="1">
    <citation type="submission" date="2015-01" db="EMBL/GenBank/DDBJ databases">
        <title>Genome sequencing of Jeotgalibacillus soli.</title>
        <authorList>
            <person name="Goh K.M."/>
            <person name="Chan K.-G."/>
            <person name="Yaakop A.S."/>
            <person name="Ee R."/>
            <person name="Gan H.M."/>
            <person name="Chan C.S."/>
        </authorList>
    </citation>
    <scope>NUCLEOTIDE SEQUENCE [LARGE SCALE GENOMIC DNA]</scope>
    <source>
        <strain evidence="1 2">P9</strain>
    </source>
</reference>
<dbReference type="InterPro" id="IPR019658">
    <property type="entry name" value="DUF2515"/>
</dbReference>
<protein>
    <recommendedName>
        <fullName evidence="3">DUF2515 domain-containing protein</fullName>
    </recommendedName>
</protein>
<name>A0A0C2VUX4_9BACL</name>
<dbReference type="PATRIC" id="fig|889306.3.peg.1685"/>
<dbReference type="OrthoDB" id="2690514at2"/>